<feature type="non-terminal residue" evidence="1">
    <location>
        <position position="56"/>
    </location>
</feature>
<proteinExistence type="predicted"/>
<evidence type="ECO:0000313" key="1">
    <source>
        <dbReference type="EMBL" id="SVE09324.1"/>
    </source>
</evidence>
<dbReference type="PROSITE" id="PS51257">
    <property type="entry name" value="PROKAR_LIPOPROTEIN"/>
    <property type="match status" value="1"/>
</dbReference>
<organism evidence="1">
    <name type="scientific">marine metagenome</name>
    <dbReference type="NCBI Taxonomy" id="408172"/>
    <lineage>
        <taxon>unclassified sequences</taxon>
        <taxon>metagenomes</taxon>
        <taxon>ecological metagenomes</taxon>
    </lineage>
</organism>
<dbReference type="EMBL" id="UINC01193618">
    <property type="protein sequence ID" value="SVE09324.1"/>
    <property type="molecule type" value="Genomic_DNA"/>
</dbReference>
<dbReference type="AlphaFoldDB" id="A0A383ANR7"/>
<accession>A0A383ANR7</accession>
<sequence length="56" mass="5955">MKTLRLFAVLATLMTLSGCAGLFIAGAATTVNIATDPRSTQEIWKDSNLELEVTGL</sequence>
<protein>
    <submittedName>
        <fullName evidence="1">Uncharacterized protein</fullName>
    </submittedName>
</protein>
<reference evidence="1" key="1">
    <citation type="submission" date="2018-05" db="EMBL/GenBank/DDBJ databases">
        <authorList>
            <person name="Lanie J.A."/>
            <person name="Ng W.-L."/>
            <person name="Kazmierczak K.M."/>
            <person name="Andrzejewski T.M."/>
            <person name="Davidsen T.M."/>
            <person name="Wayne K.J."/>
            <person name="Tettelin H."/>
            <person name="Glass J.I."/>
            <person name="Rusch D."/>
            <person name="Podicherti R."/>
            <person name="Tsui H.-C.T."/>
            <person name="Winkler M.E."/>
        </authorList>
    </citation>
    <scope>NUCLEOTIDE SEQUENCE</scope>
</reference>
<gene>
    <name evidence="1" type="ORF">METZ01_LOCUS462178</name>
</gene>
<name>A0A383ANR7_9ZZZZ</name>